<name>A0A1Z4KW24_ANAVA</name>
<gene>
    <name evidence="1" type="ORF">NIES23_59720</name>
</gene>
<dbReference type="Gene3D" id="3.40.50.300">
    <property type="entry name" value="P-loop containing nucleotide triphosphate hydrolases"/>
    <property type="match status" value="1"/>
</dbReference>
<evidence type="ECO:0000313" key="2">
    <source>
        <dbReference type="Proteomes" id="UP000217507"/>
    </source>
</evidence>
<geneLocation type="plasmid" evidence="1">
    <name>plasmid2</name>
</geneLocation>
<dbReference type="Pfam" id="PF13177">
    <property type="entry name" value="DNA_pol3_delta2"/>
    <property type="match status" value="1"/>
</dbReference>
<dbReference type="EMBL" id="AP018218">
    <property type="protein sequence ID" value="BAY73144.1"/>
    <property type="molecule type" value="Genomic_DNA"/>
</dbReference>
<keyword evidence="1" id="KW-0614">Plasmid</keyword>
<protein>
    <submittedName>
        <fullName evidence="1">DNA polymerase III, delta prime subunit</fullName>
    </submittedName>
</protein>
<dbReference type="PANTHER" id="PTHR11669">
    <property type="entry name" value="REPLICATION FACTOR C / DNA POLYMERASE III GAMMA-TAU SUBUNIT"/>
    <property type="match status" value="1"/>
</dbReference>
<dbReference type="NCBIfam" id="NF005638">
    <property type="entry name" value="PRK07399.1"/>
    <property type="match status" value="1"/>
</dbReference>
<reference evidence="1 2" key="1">
    <citation type="submission" date="2017-06" db="EMBL/GenBank/DDBJ databases">
        <title>Genome sequencing of cyanobaciteial culture collection at National Institute for Environmental Studies (NIES).</title>
        <authorList>
            <person name="Hirose Y."/>
            <person name="Shimura Y."/>
            <person name="Fujisawa T."/>
            <person name="Nakamura Y."/>
            <person name="Kawachi M."/>
        </authorList>
    </citation>
    <scope>NUCLEOTIDE SEQUENCE [LARGE SCALE GENOMIC DNA]</scope>
    <source>
        <strain evidence="1 2">NIES-23</strain>
        <plasmid evidence="2">Plasmid Plasmid2 dna</plasmid>
    </source>
</reference>
<dbReference type="Proteomes" id="UP000217507">
    <property type="component" value="Plasmid Plasmid2 dna"/>
</dbReference>
<dbReference type="PANTHER" id="PTHR11669:SF8">
    <property type="entry name" value="DNA POLYMERASE III SUBUNIT DELTA"/>
    <property type="match status" value="1"/>
</dbReference>
<dbReference type="InterPro" id="IPR050238">
    <property type="entry name" value="DNA_Rep/Repair_Clamp_Loader"/>
</dbReference>
<accession>A0A1Z4KW24</accession>
<proteinExistence type="predicted"/>
<dbReference type="GO" id="GO:0006261">
    <property type="term" value="P:DNA-templated DNA replication"/>
    <property type="evidence" value="ECO:0007669"/>
    <property type="project" value="TreeGrafter"/>
</dbReference>
<organism evidence="1 2">
    <name type="scientific">Trichormus variabilis NIES-23</name>
    <dbReference type="NCBI Taxonomy" id="1973479"/>
    <lineage>
        <taxon>Bacteria</taxon>
        <taxon>Bacillati</taxon>
        <taxon>Cyanobacteriota</taxon>
        <taxon>Cyanophyceae</taxon>
        <taxon>Nostocales</taxon>
        <taxon>Nostocaceae</taxon>
        <taxon>Trichormus</taxon>
    </lineage>
</organism>
<sequence>MKNDLFTEIIGQHTAKLLLTEAIERNQIAPAYLFSNEVEGVGKGKIALAFANAILSRGSRSAIAGESKHLDILQIKPSYTENTSQQKGVPAIRVEQVREVIEFLSTSAVEGKQKVVIIHEADMLNPTAANKLLKTLEEPKTGTFILISSYPQKLLLTIKSRCQIIPFQRLTDEEVISVLKDQQIEATEKILAISSGSPGQAIANMTMLASISQEITSQLEVPPDDILKALSLSNCISSWNHQTQLWLLTYLQYNWWQKLKSTMLLAKFTQARKQLLHHVTPRSVWDSLLLP</sequence>
<evidence type="ECO:0000313" key="1">
    <source>
        <dbReference type="EMBL" id="BAY73144.1"/>
    </source>
</evidence>
<dbReference type="SUPFAM" id="SSF52540">
    <property type="entry name" value="P-loop containing nucleoside triphosphate hydrolases"/>
    <property type="match status" value="1"/>
</dbReference>
<dbReference type="InterPro" id="IPR027417">
    <property type="entry name" value="P-loop_NTPase"/>
</dbReference>
<dbReference type="AlphaFoldDB" id="A0A1Z4KW24"/>